<dbReference type="AlphaFoldDB" id="A0A9I9ELV3"/>
<reference evidence="1" key="1">
    <citation type="submission" date="2023-03" db="UniProtKB">
        <authorList>
            <consortium name="EnsemblPlants"/>
        </authorList>
    </citation>
    <scope>IDENTIFICATION</scope>
</reference>
<sequence>MCLGEGLWRKCYDKMCLGEGSWRKCYDKMCLGEGSWRKCYDNVVIRCVWEKSYVGRIKEELKKS</sequence>
<protein>
    <submittedName>
        <fullName evidence="1">Uncharacterized protein</fullName>
    </submittedName>
</protein>
<organism evidence="1">
    <name type="scientific">Cucumis melo</name>
    <name type="common">Muskmelon</name>
    <dbReference type="NCBI Taxonomy" id="3656"/>
    <lineage>
        <taxon>Eukaryota</taxon>
        <taxon>Viridiplantae</taxon>
        <taxon>Streptophyta</taxon>
        <taxon>Embryophyta</taxon>
        <taxon>Tracheophyta</taxon>
        <taxon>Spermatophyta</taxon>
        <taxon>Magnoliopsida</taxon>
        <taxon>eudicotyledons</taxon>
        <taxon>Gunneridae</taxon>
        <taxon>Pentapetalae</taxon>
        <taxon>rosids</taxon>
        <taxon>fabids</taxon>
        <taxon>Cucurbitales</taxon>
        <taxon>Cucurbitaceae</taxon>
        <taxon>Benincaseae</taxon>
        <taxon>Cucumis</taxon>
    </lineage>
</organism>
<evidence type="ECO:0000313" key="1">
    <source>
        <dbReference type="EnsemblPlants" id="MELO3C035650.2.1"/>
    </source>
</evidence>
<proteinExistence type="predicted"/>
<accession>A0A9I9ELV3</accession>
<name>A0A9I9ELV3_CUCME</name>
<dbReference type="Gramene" id="MELO3C035650.2.1">
    <property type="protein sequence ID" value="MELO3C035650.2.1"/>
    <property type="gene ID" value="MELO3C035650.2"/>
</dbReference>
<dbReference type="EnsemblPlants" id="MELO3C035650.2.1">
    <property type="protein sequence ID" value="MELO3C035650.2.1"/>
    <property type="gene ID" value="MELO3C035650.2"/>
</dbReference>